<feature type="transmembrane region" description="Helical" evidence="9">
    <location>
        <begin position="38"/>
        <end position="60"/>
    </location>
</feature>
<evidence type="ECO:0000256" key="9">
    <source>
        <dbReference type="SAM" id="Phobius"/>
    </source>
</evidence>
<sequence length="453" mass="49722">MEVLQNAVQYVLDMGAAVFVPIIMLIIGLVARMKFKDALSAAIIFGVAFSGMTLVVDYMLSSISPAAQTFAENTGINLTSVDGGWTTAAAITWSWPFAFLMFPILVIINIVMLAFKWTKTLNVDVWNVWGKIFTAILVTYLSGSIVAGFIVASIQVIVELKIGDVWGREVEDLTGIPGVTVPHHMTLIAALLYPIDKLMDKVPFLNKKMDAEALRDKLGVFAENHIMGGIIGLLLGLAASYSIQEALILAIQAATALTLFPMVSKLFMQALSPISDAISDFMKKRFKDREILIGLDWPILAGRNEIWVTAIIIVPVLLLFAVTLPGNTVLPFGGIINLSIVVGAVLLTRGNLVRMIIYGVITAPVFLYISTYFSPYITRLAQETGAVNVEEGSMLTWSTIENGEFKLFFANAMNGEWWAILASIGWLAIFTYFVIGRQKDNKRYFSAEAKEVN</sequence>
<dbReference type="EMBL" id="CP011366">
    <property type="protein sequence ID" value="AKG73486.1"/>
    <property type="molecule type" value="Genomic_DNA"/>
</dbReference>
<evidence type="ECO:0000256" key="1">
    <source>
        <dbReference type="ARBA" id="ARBA00004651"/>
    </source>
</evidence>
<dbReference type="EMBL" id="FOTB01000001">
    <property type="protein sequence ID" value="SFK51317.1"/>
    <property type="molecule type" value="Genomic_DNA"/>
</dbReference>
<dbReference type="InterPro" id="IPR013014">
    <property type="entry name" value="PTS_EIIC_2"/>
</dbReference>
<feature type="transmembrane region" description="Helical" evidence="9">
    <location>
        <begin position="306"/>
        <end position="324"/>
    </location>
</feature>
<evidence type="ECO:0000259" key="10">
    <source>
        <dbReference type="PROSITE" id="PS51104"/>
    </source>
</evidence>
<keyword evidence="4" id="KW-0762">Sugar transport</keyword>
<dbReference type="GO" id="GO:0005886">
    <property type="term" value="C:plasma membrane"/>
    <property type="evidence" value="ECO:0007669"/>
    <property type="project" value="UniProtKB-SubCell"/>
</dbReference>
<keyword evidence="6 9" id="KW-0812">Transmembrane</keyword>
<feature type="transmembrane region" description="Helical" evidence="9">
    <location>
        <begin position="93"/>
        <end position="115"/>
    </location>
</feature>
<protein>
    <submittedName>
        <fullName evidence="11">PTS galactitol transporter subunit IIC</fullName>
    </submittedName>
    <submittedName>
        <fullName evidence="12">PTS system IIC component, Gat family</fullName>
    </submittedName>
</protein>
<keyword evidence="8 9" id="KW-0472">Membrane</keyword>
<accession>A0A0F7HK90</accession>
<feature type="transmembrane region" description="Helical" evidence="9">
    <location>
        <begin position="247"/>
        <end position="268"/>
    </location>
</feature>
<comment type="subcellular location">
    <subcellularLocation>
        <location evidence="1">Cell membrane</location>
        <topology evidence="1">Multi-pass membrane protein</topology>
    </subcellularLocation>
</comment>
<dbReference type="Pfam" id="PF03611">
    <property type="entry name" value="EIIC-GAT"/>
    <property type="match status" value="1"/>
</dbReference>
<evidence type="ECO:0000256" key="2">
    <source>
        <dbReference type="ARBA" id="ARBA00022448"/>
    </source>
</evidence>
<feature type="transmembrane region" description="Helical" evidence="9">
    <location>
        <begin position="330"/>
        <end position="348"/>
    </location>
</feature>
<evidence type="ECO:0000313" key="13">
    <source>
        <dbReference type="Proteomes" id="UP000034029"/>
    </source>
</evidence>
<dbReference type="GO" id="GO:0015577">
    <property type="term" value="F:galactitol transmembrane transporter activity"/>
    <property type="evidence" value="ECO:0007669"/>
    <property type="project" value="InterPro"/>
</dbReference>
<dbReference type="PROSITE" id="PS51104">
    <property type="entry name" value="PTS_EIIC_TYPE_2"/>
    <property type="match status" value="1"/>
</dbReference>
<dbReference type="PANTHER" id="PTHR37324">
    <property type="entry name" value="PTS SYSTEM GALACTITOL-SPECIFIC EIIC COMPONENT"/>
    <property type="match status" value="1"/>
</dbReference>
<evidence type="ECO:0000313" key="11">
    <source>
        <dbReference type="EMBL" id="AKG73486.1"/>
    </source>
</evidence>
<reference evidence="11 13" key="1">
    <citation type="journal article" date="2015" name="Int. J. Syst. Evol. Microbiol.">
        <title>Complete genome sequence of Salinicoccus halodurans H3B36, isolated from the Qaidam Basin in China.</title>
        <authorList>
            <person name="Jiang K."/>
            <person name="Xue Y."/>
            <person name="Ma Y."/>
        </authorList>
    </citation>
    <scope>NUCLEOTIDE SEQUENCE [LARGE SCALE GENOMIC DNA]</scope>
    <source>
        <strain evidence="11 13">H3B36</strain>
    </source>
</reference>
<dbReference type="RefSeq" id="WP_046789676.1">
    <property type="nucleotide sequence ID" value="NZ_CP011366.1"/>
</dbReference>
<dbReference type="Proteomes" id="UP000183090">
    <property type="component" value="Unassembled WGS sequence"/>
</dbReference>
<dbReference type="OrthoDB" id="9787936at2"/>
<gene>
    <name evidence="11" type="ORF">AAT16_04200</name>
    <name evidence="12" type="ORF">SAMN05216235_0077</name>
</gene>
<feature type="transmembrane region" description="Helical" evidence="9">
    <location>
        <begin position="355"/>
        <end position="373"/>
    </location>
</feature>
<feature type="transmembrane region" description="Helical" evidence="9">
    <location>
        <begin position="135"/>
        <end position="158"/>
    </location>
</feature>
<proteinExistence type="predicted"/>
<evidence type="ECO:0000256" key="5">
    <source>
        <dbReference type="ARBA" id="ARBA00022683"/>
    </source>
</evidence>
<keyword evidence="2" id="KW-0813">Transport</keyword>
<evidence type="ECO:0000256" key="3">
    <source>
        <dbReference type="ARBA" id="ARBA00022475"/>
    </source>
</evidence>
<evidence type="ECO:0000313" key="14">
    <source>
        <dbReference type="Proteomes" id="UP000183090"/>
    </source>
</evidence>
<feature type="transmembrane region" description="Helical" evidence="9">
    <location>
        <begin position="417"/>
        <end position="435"/>
    </location>
</feature>
<evidence type="ECO:0000256" key="8">
    <source>
        <dbReference type="ARBA" id="ARBA00023136"/>
    </source>
</evidence>
<organism evidence="12 14">
    <name type="scientific">Salinicoccus halodurans</name>
    <dbReference type="NCBI Taxonomy" id="407035"/>
    <lineage>
        <taxon>Bacteria</taxon>
        <taxon>Bacillati</taxon>
        <taxon>Bacillota</taxon>
        <taxon>Bacilli</taxon>
        <taxon>Bacillales</taxon>
        <taxon>Staphylococcaceae</taxon>
        <taxon>Salinicoccus</taxon>
    </lineage>
</organism>
<dbReference type="Proteomes" id="UP000034029">
    <property type="component" value="Chromosome"/>
</dbReference>
<evidence type="ECO:0000256" key="7">
    <source>
        <dbReference type="ARBA" id="ARBA00022989"/>
    </source>
</evidence>
<dbReference type="GO" id="GO:0009401">
    <property type="term" value="P:phosphoenolpyruvate-dependent sugar phosphotransferase system"/>
    <property type="evidence" value="ECO:0007669"/>
    <property type="project" value="UniProtKB-KW"/>
</dbReference>
<feature type="transmembrane region" description="Helical" evidence="9">
    <location>
        <begin position="178"/>
        <end position="199"/>
    </location>
</feature>
<feature type="transmembrane region" description="Helical" evidence="9">
    <location>
        <begin position="220"/>
        <end position="241"/>
    </location>
</feature>
<dbReference type="InterPro" id="IPR013853">
    <property type="entry name" value="EIIC-GAT"/>
</dbReference>
<name>A0A0F7HK90_9STAP</name>
<evidence type="ECO:0000256" key="4">
    <source>
        <dbReference type="ARBA" id="ARBA00022597"/>
    </source>
</evidence>
<keyword evidence="3" id="KW-1003">Cell membrane</keyword>
<dbReference type="InterPro" id="IPR004703">
    <property type="entry name" value="PTS_sugar-sp_permease"/>
</dbReference>
<feature type="domain" description="PTS EIIC type-2" evidence="10">
    <location>
        <begin position="8"/>
        <end position="436"/>
    </location>
</feature>
<dbReference type="PIRSF" id="PIRSF006304">
    <property type="entry name" value="GatC"/>
    <property type="match status" value="1"/>
</dbReference>
<dbReference type="KEGG" id="shv:AAT16_04200"/>
<keyword evidence="5" id="KW-0598">Phosphotransferase system</keyword>
<dbReference type="PANTHER" id="PTHR37324:SF2">
    <property type="entry name" value="PTS SYSTEM GALACTITOL-SPECIFIC EIIC COMPONENT"/>
    <property type="match status" value="1"/>
</dbReference>
<reference evidence="12 14" key="3">
    <citation type="submission" date="2016-10" db="EMBL/GenBank/DDBJ databases">
        <authorList>
            <person name="Varghese N."/>
            <person name="Submissions S."/>
        </authorList>
    </citation>
    <scope>NUCLEOTIDE SEQUENCE [LARGE SCALE GENOMIC DNA]</scope>
    <source>
        <strain evidence="12 14">CGMCC 1.6501</strain>
    </source>
</reference>
<dbReference type="AlphaFoldDB" id="A0A0F7HK90"/>
<keyword evidence="7 9" id="KW-1133">Transmembrane helix</keyword>
<reference evidence="13" key="2">
    <citation type="submission" date="2015-04" db="EMBL/GenBank/DDBJ databases">
        <title>Complete genome sequence of Salinicoccus halodurans strain H3B36, isolated from the Qaidam basin of China.</title>
        <authorList>
            <person name="Ma Y."/>
            <person name="Jiang K."/>
            <person name="Xue Y."/>
        </authorList>
    </citation>
    <scope>NUCLEOTIDE SEQUENCE [LARGE SCALE GENOMIC DNA]</scope>
    <source>
        <strain evidence="13">H3B36</strain>
    </source>
</reference>
<feature type="transmembrane region" description="Helical" evidence="9">
    <location>
        <begin position="12"/>
        <end position="31"/>
    </location>
</feature>
<keyword evidence="13" id="KW-1185">Reference proteome</keyword>
<evidence type="ECO:0000256" key="6">
    <source>
        <dbReference type="ARBA" id="ARBA00022692"/>
    </source>
</evidence>
<evidence type="ECO:0000313" key="12">
    <source>
        <dbReference type="EMBL" id="SFK51317.1"/>
    </source>
</evidence>